<dbReference type="KEGG" id="hai:109376482"/>
<reference evidence="3" key="1">
    <citation type="submission" date="2025-08" db="UniProtKB">
        <authorList>
            <consortium name="RefSeq"/>
        </authorList>
    </citation>
    <scope>IDENTIFICATION</scope>
    <source>
        <tissue evidence="3">Muscle</tissue>
    </source>
</reference>
<name>A0A8B7QJU7_HIPAR</name>
<organism evidence="2 3">
    <name type="scientific">Hipposideros armiger</name>
    <name type="common">Great Himalayan leaf-nosed bat</name>
    <dbReference type="NCBI Taxonomy" id="186990"/>
    <lineage>
        <taxon>Eukaryota</taxon>
        <taxon>Metazoa</taxon>
        <taxon>Chordata</taxon>
        <taxon>Craniata</taxon>
        <taxon>Vertebrata</taxon>
        <taxon>Euteleostomi</taxon>
        <taxon>Mammalia</taxon>
        <taxon>Eutheria</taxon>
        <taxon>Laurasiatheria</taxon>
        <taxon>Chiroptera</taxon>
        <taxon>Yinpterochiroptera</taxon>
        <taxon>Rhinolophoidea</taxon>
        <taxon>Hipposideridae</taxon>
        <taxon>Hipposideros</taxon>
    </lineage>
</organism>
<dbReference type="AlphaFoldDB" id="A0A8B7QJU7"/>
<dbReference type="InterPro" id="IPR000082">
    <property type="entry name" value="SEA_dom"/>
</dbReference>
<evidence type="ECO:0000313" key="3">
    <source>
        <dbReference type="RefSeq" id="XP_019487953.1"/>
    </source>
</evidence>
<dbReference type="PANTHER" id="PTHR14672">
    <property type="entry name" value="MUCIN-16"/>
    <property type="match status" value="1"/>
</dbReference>
<accession>A0A8B7QJU7</accession>
<dbReference type="Pfam" id="PF01390">
    <property type="entry name" value="SEA"/>
    <property type="match status" value="2"/>
</dbReference>
<dbReference type="PROSITE" id="PS50024">
    <property type="entry name" value="SEA"/>
    <property type="match status" value="2"/>
</dbReference>
<dbReference type="SUPFAM" id="SSF82671">
    <property type="entry name" value="SEA domain"/>
    <property type="match status" value="2"/>
</dbReference>
<dbReference type="OrthoDB" id="9685075at2759"/>
<dbReference type="Gene3D" id="3.30.70.960">
    <property type="entry name" value="SEA domain"/>
    <property type="match status" value="2"/>
</dbReference>
<dbReference type="FunFam" id="3.30.70.960:FF:000003">
    <property type="entry name" value="MUC16 isoform 1"/>
    <property type="match status" value="1"/>
</dbReference>
<dbReference type="InterPro" id="IPR036364">
    <property type="entry name" value="SEA_dom_sf"/>
</dbReference>
<dbReference type="PANTHER" id="PTHR14672:SF1">
    <property type="entry name" value="MUCIN-16"/>
    <property type="match status" value="1"/>
</dbReference>
<evidence type="ECO:0000259" key="1">
    <source>
        <dbReference type="PROSITE" id="PS50024"/>
    </source>
</evidence>
<sequence>MASPPPPYAAGGPALVPFTVNFTITNLRHTDNMWPGSAKFNFIESVVQRLLRPLFTNSSIGSLYTGCRLTTLRPEKGGAATGVDTICTHHPDPAGLMLDRERLYWELSQQTHSVTWLGPYILDRDRLYVNGYTRPALTSISSVFVTSTPSLGTSAASVSFSSSTVTGPALVPFTLNFTIINLHYMNDMQPLGSMKFNKIEKILQHLLEPLFRNTSVSSLYSSCRLTSLSTSQIATQNGHYPGGFWSLVPVLDLPILPSNIK</sequence>
<gene>
    <name evidence="3" type="primary">LOC109376482</name>
</gene>
<evidence type="ECO:0000313" key="2">
    <source>
        <dbReference type="Proteomes" id="UP000694851"/>
    </source>
</evidence>
<feature type="domain" description="SEA" evidence="1">
    <location>
        <begin position="14"/>
        <end position="134"/>
    </location>
</feature>
<proteinExistence type="predicted"/>
<dbReference type="InterPro" id="IPR028850">
    <property type="entry name" value="MUC16"/>
</dbReference>
<protein>
    <submittedName>
        <fullName evidence="3">Mucin-16-like</fullName>
    </submittedName>
</protein>
<keyword evidence="2" id="KW-1185">Reference proteome</keyword>
<feature type="domain" description="SEA" evidence="1">
    <location>
        <begin position="169"/>
        <end position="261"/>
    </location>
</feature>
<dbReference type="RefSeq" id="XP_019487953.1">
    <property type="nucleotide sequence ID" value="XM_019632408.1"/>
</dbReference>
<dbReference type="GeneID" id="109376482"/>
<dbReference type="Proteomes" id="UP000694851">
    <property type="component" value="Unplaced"/>
</dbReference>